<evidence type="ECO:0000256" key="2">
    <source>
        <dbReference type="ARBA" id="ARBA00022801"/>
    </source>
</evidence>
<proteinExistence type="inferred from homology"/>
<evidence type="ECO:0000259" key="4">
    <source>
        <dbReference type="Pfam" id="PF07859"/>
    </source>
</evidence>
<comment type="similarity">
    <text evidence="1">Belongs to the 'GDXG' lipolytic enzyme family.</text>
</comment>
<dbReference type="Gene3D" id="3.40.50.1820">
    <property type="entry name" value="alpha/beta hydrolase"/>
    <property type="match status" value="1"/>
</dbReference>
<dbReference type="PROSITE" id="PS01174">
    <property type="entry name" value="LIPASE_GDXG_SER"/>
    <property type="match status" value="1"/>
</dbReference>
<sequence length="452" mass="49620">MVFKTAVEKLLRRSIEFPDYRCTIHADFLAVTLTHNATSLYLDLIVVFPGGGVLRYYLISLQLERPALQLGFEIWAAELDRDPGNGGYVGSPPYVADLAASLHRSYVHVIPALVLLWSVATTAYASYNQERTLKRIAGDSALRYVVSHLSLPQLQATFGTTIGTYETWTKATKLPVTVEELGEGGRLLWIGPKRLERVVLFIHGGGFVLPPGPMALSFWRYVQLELEKQNIEVGFAMLNYSLAPHASFPTPLKQASLALNFLMAAGVKPQNLQLAGDSAGGNIVLQVLSQMLHPREGVPEIRLSAPLRGMYLISPWMNLCADGGSHVENEGRDFITQAALKEWGAHVLPTVPAPDRPFAEAIRAPDGWFKGAEAHVERVLITAGSAELMRDDIVAFSEAFKKHHANTELVVQKGGLHEDMFLDFAVNEKKLSSLTPLTVEWLAAGFTAEPSA</sequence>
<protein>
    <submittedName>
        <fullName evidence="5">Abhydrolase-3 domain-containing protein</fullName>
    </submittedName>
</protein>
<evidence type="ECO:0000313" key="6">
    <source>
        <dbReference type="Proteomes" id="UP000620124"/>
    </source>
</evidence>
<dbReference type="SUPFAM" id="SSF53474">
    <property type="entry name" value="alpha/beta-Hydrolases"/>
    <property type="match status" value="1"/>
</dbReference>
<dbReference type="InterPro" id="IPR013094">
    <property type="entry name" value="AB_hydrolase_3"/>
</dbReference>
<accession>A0A8H6U353</accession>
<dbReference type="PANTHER" id="PTHR48081">
    <property type="entry name" value="AB HYDROLASE SUPERFAMILY PROTEIN C4A8.06C"/>
    <property type="match status" value="1"/>
</dbReference>
<dbReference type="GO" id="GO:0016787">
    <property type="term" value="F:hydrolase activity"/>
    <property type="evidence" value="ECO:0007669"/>
    <property type="project" value="UniProtKB-KW"/>
</dbReference>
<comment type="caution">
    <text evidence="5">The sequence shown here is derived from an EMBL/GenBank/DDBJ whole genome shotgun (WGS) entry which is preliminary data.</text>
</comment>
<evidence type="ECO:0000313" key="5">
    <source>
        <dbReference type="EMBL" id="KAF7326650.1"/>
    </source>
</evidence>
<dbReference type="Pfam" id="PF07859">
    <property type="entry name" value="Abhydrolase_3"/>
    <property type="match status" value="1"/>
</dbReference>
<dbReference type="InterPro" id="IPR050300">
    <property type="entry name" value="GDXG_lipolytic_enzyme"/>
</dbReference>
<reference evidence="5" key="1">
    <citation type="submission" date="2020-05" db="EMBL/GenBank/DDBJ databases">
        <title>Mycena genomes resolve the evolution of fungal bioluminescence.</title>
        <authorList>
            <person name="Tsai I.J."/>
        </authorList>
    </citation>
    <scope>NUCLEOTIDE SEQUENCE</scope>
    <source>
        <strain evidence="5">CCC161011</strain>
    </source>
</reference>
<feature type="active site" evidence="3">
    <location>
        <position position="278"/>
    </location>
</feature>
<dbReference type="AlphaFoldDB" id="A0A8H6U353"/>
<keyword evidence="6" id="KW-1185">Reference proteome</keyword>
<dbReference type="InterPro" id="IPR029058">
    <property type="entry name" value="AB_hydrolase_fold"/>
</dbReference>
<dbReference type="EMBL" id="JACAZI010000041">
    <property type="protein sequence ID" value="KAF7326650.1"/>
    <property type="molecule type" value="Genomic_DNA"/>
</dbReference>
<name>A0A8H6U353_9AGAR</name>
<dbReference type="OrthoDB" id="2152029at2759"/>
<dbReference type="InterPro" id="IPR033140">
    <property type="entry name" value="Lipase_GDXG_put_SER_AS"/>
</dbReference>
<dbReference type="PANTHER" id="PTHR48081:SF31">
    <property type="entry name" value="STERYL ACETYL HYDROLASE MUG81-RELATED"/>
    <property type="match status" value="1"/>
</dbReference>
<gene>
    <name evidence="5" type="ORF">MVEN_02602100</name>
</gene>
<evidence type="ECO:0000256" key="3">
    <source>
        <dbReference type="PROSITE-ProRule" id="PRU10038"/>
    </source>
</evidence>
<dbReference type="Proteomes" id="UP000620124">
    <property type="component" value="Unassembled WGS sequence"/>
</dbReference>
<feature type="domain" description="Alpha/beta hydrolase fold-3" evidence="4">
    <location>
        <begin position="199"/>
        <end position="418"/>
    </location>
</feature>
<evidence type="ECO:0000256" key="1">
    <source>
        <dbReference type="ARBA" id="ARBA00010515"/>
    </source>
</evidence>
<organism evidence="5 6">
    <name type="scientific">Mycena venus</name>
    <dbReference type="NCBI Taxonomy" id="2733690"/>
    <lineage>
        <taxon>Eukaryota</taxon>
        <taxon>Fungi</taxon>
        <taxon>Dikarya</taxon>
        <taxon>Basidiomycota</taxon>
        <taxon>Agaricomycotina</taxon>
        <taxon>Agaricomycetes</taxon>
        <taxon>Agaricomycetidae</taxon>
        <taxon>Agaricales</taxon>
        <taxon>Marasmiineae</taxon>
        <taxon>Mycenaceae</taxon>
        <taxon>Mycena</taxon>
    </lineage>
</organism>
<keyword evidence="2 5" id="KW-0378">Hydrolase</keyword>